<dbReference type="FunFam" id="1.10.600.10:FF:000007">
    <property type="entry name" value="Isoprene synthase, chloroplastic"/>
    <property type="match status" value="1"/>
</dbReference>
<protein>
    <submittedName>
        <fullName evidence="9">Uncharacterized protein</fullName>
    </submittedName>
</protein>
<dbReference type="FunFam" id="1.50.10.130:FF:000001">
    <property type="entry name" value="Isoprene synthase, chloroplastic"/>
    <property type="match status" value="1"/>
</dbReference>
<dbReference type="InterPro" id="IPR005630">
    <property type="entry name" value="Terpene_synthase_metal-bd"/>
</dbReference>
<evidence type="ECO:0000313" key="9">
    <source>
        <dbReference type="EMBL" id="KAF2612981.1"/>
    </source>
</evidence>
<evidence type="ECO:0000256" key="1">
    <source>
        <dbReference type="ARBA" id="ARBA00001936"/>
    </source>
</evidence>
<evidence type="ECO:0000259" key="8">
    <source>
        <dbReference type="Pfam" id="PF03936"/>
    </source>
</evidence>
<feature type="domain" description="Terpene synthase N-terminal" evidence="7">
    <location>
        <begin position="185"/>
        <end position="351"/>
    </location>
</feature>
<dbReference type="InterPro" id="IPR008949">
    <property type="entry name" value="Isoprenoid_synthase_dom_sf"/>
</dbReference>
<dbReference type="AlphaFoldDB" id="A0A8S9M4R2"/>
<comment type="caution">
    <text evidence="9">The sequence shown here is derived from an EMBL/GenBank/DDBJ whole genome shotgun (WGS) entry which is preliminary data.</text>
</comment>
<feature type="domain" description="Terpene synthase N-terminal" evidence="7">
    <location>
        <begin position="55"/>
        <end position="161"/>
    </location>
</feature>
<dbReference type="InterPro" id="IPR001906">
    <property type="entry name" value="Terpene_synth_N"/>
</dbReference>
<comment type="cofactor">
    <cofactor evidence="2">
        <name>Mg(2+)</name>
        <dbReference type="ChEBI" id="CHEBI:18420"/>
    </cofactor>
</comment>
<dbReference type="PANTHER" id="PTHR31225">
    <property type="entry name" value="OS04G0344100 PROTEIN-RELATED"/>
    <property type="match status" value="1"/>
</dbReference>
<dbReference type="InterPro" id="IPR044814">
    <property type="entry name" value="Terpene_cyclase_plant_C1"/>
</dbReference>
<keyword evidence="3" id="KW-0479">Metal-binding</keyword>
<sequence>MASLLQMGLPLIYRNTLVKSIQRPRSFTCTIVAKTTRADESPVVLRRSANYQPSLWDHHHLLSVENKYSKDESVHERDLLKENVRKMLNDERTTHLEQLELIDDLQKLGVSYHFEREIDNILTFTYHKDRRNFMEYDMEYDLHATALEFRLLRQHGFNVPEVAKTTRADESPVVLRRSANYQPSLWDHHHLLSVENKYSKDESVHERDLLKENVRKMLNDERTTHLEQLELIDDLQKLGVSYHFEREIDNILTFTYHKDRRNFMEYDMEYDLHATALEFRLLRQHGFNVPEDVFDVFMENCGKFDSHDINGLLSLYEASYLSTKSDTKLQKNIRVFATQQLRNFVDTHGSKDFASCDVEMVVQALDMPYHWRMGRLATRWYIDMYGKKHNKNPMLLEFSKLDFNIVQAVYQEELKYVSSWWRETGLANQLHFSRDRIVENYFWTTGQIQEPQFGKVRRIMTKVNALLTTIDDIYDIYGTLEELQLFTAAFENWDVNRLDDLPEYMRLCFLVVYNEVNNIGCDILRNKDINVIPFLKKSWADVCKAYLVEAMWYKGGYKPNLEEYMQNAWISISSPTIFVHFYCVFSEQLSVQVLETLSEHRQNIARCSSSVFRLANDLVTSPDEMARGDVLKSIQCYMNETGVSEEKARMHVQKMINDMWDEMNYEKIENHSSLIPQDFAETVINLARMSQCMYQYGDGHGCPEKSKVIDRVMSLLFSPIPLE</sequence>
<keyword evidence="4" id="KW-0460">Magnesium</keyword>
<dbReference type="SFLD" id="SFLDS00005">
    <property type="entry name" value="Isoprenoid_Synthase_Type_I"/>
    <property type="match status" value="1"/>
</dbReference>
<evidence type="ECO:0000259" key="7">
    <source>
        <dbReference type="Pfam" id="PF01397"/>
    </source>
</evidence>
<dbReference type="SUPFAM" id="SSF48576">
    <property type="entry name" value="Terpenoid synthases"/>
    <property type="match status" value="1"/>
</dbReference>
<dbReference type="InterPro" id="IPR050148">
    <property type="entry name" value="Terpene_synthase-like"/>
</dbReference>
<dbReference type="Gene3D" id="1.50.10.130">
    <property type="entry name" value="Terpene synthase, N-terminal domain"/>
    <property type="match status" value="2"/>
</dbReference>
<dbReference type="GO" id="GO:0000287">
    <property type="term" value="F:magnesium ion binding"/>
    <property type="evidence" value="ECO:0007669"/>
    <property type="project" value="InterPro"/>
</dbReference>
<evidence type="ECO:0000256" key="2">
    <source>
        <dbReference type="ARBA" id="ARBA00001946"/>
    </source>
</evidence>
<dbReference type="PANTHER" id="PTHR31225:SF164">
    <property type="entry name" value="TRICYCLENE SYNTHASE, CHLOROPLASTIC"/>
    <property type="match status" value="1"/>
</dbReference>
<keyword evidence="6" id="KW-0456">Lyase</keyword>
<keyword evidence="5" id="KW-0464">Manganese</keyword>
<proteinExistence type="predicted"/>
<dbReference type="InterPro" id="IPR036965">
    <property type="entry name" value="Terpene_synth_N_sf"/>
</dbReference>
<dbReference type="Pfam" id="PF03936">
    <property type="entry name" value="Terpene_synth_C"/>
    <property type="match status" value="1"/>
</dbReference>
<dbReference type="CDD" id="cd00684">
    <property type="entry name" value="Terpene_cyclase_plant_C1"/>
    <property type="match status" value="1"/>
</dbReference>
<dbReference type="SFLD" id="SFLDG01014">
    <property type="entry name" value="Terpene_Cyclase_Like_1_N-term"/>
    <property type="match status" value="1"/>
</dbReference>
<evidence type="ECO:0000256" key="4">
    <source>
        <dbReference type="ARBA" id="ARBA00022842"/>
    </source>
</evidence>
<comment type="cofactor">
    <cofactor evidence="1">
        <name>Mn(2+)</name>
        <dbReference type="ChEBI" id="CHEBI:29035"/>
    </cofactor>
</comment>
<dbReference type="SUPFAM" id="SSF48239">
    <property type="entry name" value="Terpenoid cyclases/Protein prenyltransferases"/>
    <property type="match status" value="2"/>
</dbReference>
<evidence type="ECO:0000256" key="5">
    <source>
        <dbReference type="ARBA" id="ARBA00023211"/>
    </source>
</evidence>
<dbReference type="InterPro" id="IPR008930">
    <property type="entry name" value="Terpenoid_cyclase/PrenylTrfase"/>
</dbReference>
<accession>A0A8S9M4R2</accession>
<dbReference type="GO" id="GO:0010333">
    <property type="term" value="F:terpene synthase activity"/>
    <property type="evidence" value="ECO:0007669"/>
    <property type="project" value="InterPro"/>
</dbReference>
<dbReference type="InterPro" id="IPR034741">
    <property type="entry name" value="Terpene_cyclase-like_1_C"/>
</dbReference>
<evidence type="ECO:0000256" key="3">
    <source>
        <dbReference type="ARBA" id="ARBA00022723"/>
    </source>
</evidence>
<dbReference type="SFLD" id="SFLDG01019">
    <property type="entry name" value="Terpene_Cyclase_Like_1_C_Termi"/>
    <property type="match status" value="1"/>
</dbReference>
<dbReference type="GO" id="GO:0016102">
    <property type="term" value="P:diterpenoid biosynthetic process"/>
    <property type="evidence" value="ECO:0007669"/>
    <property type="project" value="InterPro"/>
</dbReference>
<feature type="domain" description="Terpene synthase metal-binding" evidence="8">
    <location>
        <begin position="423"/>
        <end position="661"/>
    </location>
</feature>
<organism evidence="9">
    <name type="scientific">Brassica cretica</name>
    <name type="common">Mustard</name>
    <dbReference type="NCBI Taxonomy" id="69181"/>
    <lineage>
        <taxon>Eukaryota</taxon>
        <taxon>Viridiplantae</taxon>
        <taxon>Streptophyta</taxon>
        <taxon>Embryophyta</taxon>
        <taxon>Tracheophyta</taxon>
        <taxon>Spermatophyta</taxon>
        <taxon>Magnoliopsida</taxon>
        <taxon>eudicotyledons</taxon>
        <taxon>Gunneridae</taxon>
        <taxon>Pentapetalae</taxon>
        <taxon>rosids</taxon>
        <taxon>malvids</taxon>
        <taxon>Brassicales</taxon>
        <taxon>Brassicaceae</taxon>
        <taxon>Brassiceae</taxon>
        <taxon>Brassica</taxon>
    </lineage>
</organism>
<reference evidence="9" key="1">
    <citation type="submission" date="2019-12" db="EMBL/GenBank/DDBJ databases">
        <title>Genome sequencing and annotation of Brassica cretica.</title>
        <authorList>
            <person name="Studholme D.J."/>
            <person name="Sarris P.F."/>
        </authorList>
    </citation>
    <scope>NUCLEOTIDE SEQUENCE</scope>
    <source>
        <strain evidence="9">PFS-102/07</strain>
        <tissue evidence="9">Leaf</tissue>
    </source>
</reference>
<evidence type="ECO:0000256" key="6">
    <source>
        <dbReference type="ARBA" id="ARBA00023239"/>
    </source>
</evidence>
<name>A0A8S9M4R2_BRACR</name>
<dbReference type="Pfam" id="PF01397">
    <property type="entry name" value="Terpene_synth"/>
    <property type="match status" value="2"/>
</dbReference>
<gene>
    <name evidence="9" type="ORF">F2Q70_00009204</name>
</gene>
<dbReference type="EMBL" id="QGKY02000089">
    <property type="protein sequence ID" value="KAF2612981.1"/>
    <property type="molecule type" value="Genomic_DNA"/>
</dbReference>
<dbReference type="Gene3D" id="1.10.600.10">
    <property type="entry name" value="Farnesyl Diphosphate Synthase"/>
    <property type="match status" value="1"/>
</dbReference>